<reference evidence="1" key="1">
    <citation type="journal article" date="2012" name="Environ. Microbiol.">
        <title>Genomic content of uncultured Bacteroidetes from contrasting oceanic provinces in the North Atlantic Ocean.</title>
        <authorList>
            <person name="Gomez-Pereira P.R."/>
            <person name="Schuler M."/>
            <person name="Fuchs B.M."/>
            <person name="Bennke C."/>
            <person name="Teeling H."/>
            <person name="Waldmann J."/>
            <person name="Richter M."/>
            <person name="Barbe V."/>
            <person name="Bataille E."/>
            <person name="Glockner F.O."/>
            <person name="Amann R."/>
        </authorList>
    </citation>
    <scope>NUCLEOTIDE SEQUENCE</scope>
</reference>
<dbReference type="AlphaFoldDB" id="H6RDQ3"/>
<accession>H6RDQ3</accession>
<dbReference type="EMBL" id="FO117572">
    <property type="protein sequence ID" value="CCF99164.1"/>
    <property type="molecule type" value="Genomic_DNA"/>
</dbReference>
<protein>
    <submittedName>
        <fullName evidence="1">Uncharacterized protein</fullName>
    </submittedName>
</protein>
<dbReference type="SUPFAM" id="SSF63825">
    <property type="entry name" value="YWTD domain"/>
    <property type="match status" value="1"/>
</dbReference>
<proteinExistence type="predicted"/>
<reference evidence="1" key="2">
    <citation type="submission" date="2012-02" db="EMBL/GenBank/DDBJ databases">
        <authorList>
            <person name="Genoscope - CEA"/>
        </authorList>
    </citation>
    <scope>NUCLEOTIDE SEQUENCE</scope>
</reference>
<evidence type="ECO:0000313" key="1">
    <source>
        <dbReference type="EMBL" id="CCF99164.1"/>
    </source>
</evidence>
<sequence>MRRSIYGKIIDRVEAMNKLLIVLAFMGSAYAASSQLIEHHELSESLAEISGLELLNDSTLITFNDGGNKPQLYLMNLKGKITKTITVLDAKNKDWEDIAMDEEFIYIGDIGNNSNKRSALKIYKIKIEDVLKKKEVKAKEIKFSYGEQTKLPPSSDSLFFDAEGMTIYKDSIWVFTKDRSTSPNGYSRIYKIPTTPGSYTVYKSEQAYIGKNGWLTDGVTAVDVYEDRFYILTYNRYIIQEYKDGKFKTISTFEFNSISQRESIVVLNKSAIFVADEKNPLTGKMKLYKVKP</sequence>
<organism evidence="1">
    <name type="scientific">uncultured Flavobacteriia bacterium</name>
    <dbReference type="NCBI Taxonomy" id="212695"/>
    <lineage>
        <taxon>Bacteria</taxon>
        <taxon>Pseudomonadati</taxon>
        <taxon>Bacteroidota</taxon>
        <taxon>Flavobacteriia</taxon>
        <taxon>environmental samples</taxon>
    </lineage>
</organism>
<name>H6RDQ3_9BACT</name>
<gene>
    <name evidence="1" type="ORF">VIS_S3ARA10030</name>
</gene>